<feature type="region of interest" description="Disordered" evidence="1">
    <location>
        <begin position="208"/>
        <end position="265"/>
    </location>
</feature>
<dbReference type="AlphaFoldDB" id="A0AA52EJ15"/>
<dbReference type="KEGG" id="tmk:QGN29_00980"/>
<dbReference type="InterPro" id="IPR007314">
    <property type="entry name" value="Cofac_haem-bd_dom"/>
</dbReference>
<evidence type="ECO:0000313" key="4">
    <source>
        <dbReference type="Proteomes" id="UP001268683"/>
    </source>
</evidence>
<reference evidence="3" key="1">
    <citation type="submission" date="2023-04" db="EMBL/GenBank/DDBJ databases">
        <title>Complete genome sequence of Temperatibacter marinus.</title>
        <authorList>
            <person name="Rong J.-C."/>
            <person name="Yi M.-L."/>
            <person name="Zhao Q."/>
        </authorList>
    </citation>
    <scope>NUCLEOTIDE SEQUENCE</scope>
    <source>
        <strain evidence="3">NBRC 110045</strain>
    </source>
</reference>
<name>A0AA52EJ15_9PROT</name>
<dbReference type="EMBL" id="CP123872">
    <property type="protein sequence ID" value="WND02936.1"/>
    <property type="molecule type" value="Genomic_DNA"/>
</dbReference>
<feature type="domain" description="Haem-binding uptake Tiki superfamily ChaN" evidence="2">
    <location>
        <begin position="59"/>
        <end position="326"/>
    </location>
</feature>
<sequence>MKLLQSLALALTCITLPVGGVETNDHTISGQLGGFYDFKLIHTDGGKADPKEMSIANAAEKLKDYDVIFFGENHRHPGNHLAQALLFEALYRQNQNLTLSMEQFNRDKQPVVDAYLKGEIGEWTLRTKGEAWDNYLTSYRPLVEFAKENKLPVIAAEVPIPIVVCVGKEGLEILDTLPQPDRGWAAKTLNLQTGSAYFNKYMKFAMGSSTHGKPKHGKTSHGKMDQGEKSSSSAVVHTPRKPHSTGSSQANSKTPRKAKIGSKAKIGGKAKSAFTRVMNSYAGQVLRDDTMAESIALHLKENEGRQVMHLDGAFHSDDFMGTVERLKLRMPELKIAVIAPKQMKDKMSLTLNENDVKAGTFILMINSTPKGTLKPENEKAFVSSVIAKRKSNQCPYGKTD</sequence>
<dbReference type="RefSeq" id="WP_310798776.1">
    <property type="nucleotide sequence ID" value="NZ_CP123872.1"/>
</dbReference>
<feature type="compositionally biased region" description="Basic residues" evidence="1">
    <location>
        <begin position="254"/>
        <end position="265"/>
    </location>
</feature>
<keyword evidence="3" id="KW-0449">Lipoprotein</keyword>
<protein>
    <submittedName>
        <fullName evidence="3">ChaN family lipoprotein</fullName>
    </submittedName>
</protein>
<feature type="compositionally biased region" description="Polar residues" evidence="1">
    <location>
        <begin position="244"/>
        <end position="253"/>
    </location>
</feature>
<dbReference type="Pfam" id="PF04187">
    <property type="entry name" value="Cofac_haem_bdg"/>
    <property type="match status" value="1"/>
</dbReference>
<dbReference type="Proteomes" id="UP001268683">
    <property type="component" value="Chromosome"/>
</dbReference>
<accession>A0AA52EJ15</accession>
<feature type="compositionally biased region" description="Basic residues" evidence="1">
    <location>
        <begin position="212"/>
        <end position="221"/>
    </location>
</feature>
<proteinExistence type="predicted"/>
<dbReference type="SUPFAM" id="SSF159501">
    <property type="entry name" value="EreA/ChaN-like"/>
    <property type="match status" value="1"/>
</dbReference>
<organism evidence="3 4">
    <name type="scientific">Temperatibacter marinus</name>
    <dbReference type="NCBI Taxonomy" id="1456591"/>
    <lineage>
        <taxon>Bacteria</taxon>
        <taxon>Pseudomonadati</taxon>
        <taxon>Pseudomonadota</taxon>
        <taxon>Alphaproteobacteria</taxon>
        <taxon>Kordiimonadales</taxon>
        <taxon>Temperatibacteraceae</taxon>
        <taxon>Temperatibacter</taxon>
    </lineage>
</organism>
<gene>
    <name evidence="3" type="ORF">QGN29_00980</name>
</gene>
<evidence type="ECO:0000259" key="2">
    <source>
        <dbReference type="Pfam" id="PF04187"/>
    </source>
</evidence>
<dbReference type="CDD" id="cd14727">
    <property type="entry name" value="ChanN-like"/>
    <property type="match status" value="1"/>
</dbReference>
<evidence type="ECO:0000313" key="3">
    <source>
        <dbReference type="EMBL" id="WND02936.1"/>
    </source>
</evidence>
<evidence type="ECO:0000256" key="1">
    <source>
        <dbReference type="SAM" id="MobiDB-lite"/>
    </source>
</evidence>
<dbReference type="Gene3D" id="3.40.50.11550">
    <property type="match status" value="1"/>
</dbReference>
<keyword evidence="4" id="KW-1185">Reference proteome</keyword>